<protein>
    <submittedName>
        <fullName evidence="2">Uncharacterized protein</fullName>
    </submittedName>
</protein>
<organism evidence="2 3">
    <name type="scientific">Acorus calamus</name>
    <name type="common">Sweet flag</name>
    <dbReference type="NCBI Taxonomy" id="4465"/>
    <lineage>
        <taxon>Eukaryota</taxon>
        <taxon>Viridiplantae</taxon>
        <taxon>Streptophyta</taxon>
        <taxon>Embryophyta</taxon>
        <taxon>Tracheophyta</taxon>
        <taxon>Spermatophyta</taxon>
        <taxon>Magnoliopsida</taxon>
        <taxon>Liliopsida</taxon>
        <taxon>Acoraceae</taxon>
        <taxon>Acorus</taxon>
    </lineage>
</organism>
<evidence type="ECO:0000256" key="1">
    <source>
        <dbReference type="SAM" id="MobiDB-lite"/>
    </source>
</evidence>
<dbReference type="Proteomes" id="UP001180020">
    <property type="component" value="Unassembled WGS sequence"/>
</dbReference>
<accession>A0AAV9DKJ1</accession>
<name>A0AAV9DKJ1_ACOCL</name>
<comment type="caution">
    <text evidence="2">The sequence shown here is derived from an EMBL/GenBank/DDBJ whole genome shotgun (WGS) entry which is preliminary data.</text>
</comment>
<dbReference type="AlphaFoldDB" id="A0AAV9DKJ1"/>
<proteinExistence type="predicted"/>
<evidence type="ECO:0000313" key="3">
    <source>
        <dbReference type="Proteomes" id="UP001180020"/>
    </source>
</evidence>
<dbReference type="EMBL" id="JAUJYO010000013">
    <property type="protein sequence ID" value="KAK1301068.1"/>
    <property type="molecule type" value="Genomic_DNA"/>
</dbReference>
<evidence type="ECO:0000313" key="2">
    <source>
        <dbReference type="EMBL" id="KAK1301068.1"/>
    </source>
</evidence>
<gene>
    <name evidence="2" type="ORF">QJS10_CPB13g00093</name>
</gene>
<feature type="region of interest" description="Disordered" evidence="1">
    <location>
        <begin position="1"/>
        <end position="38"/>
    </location>
</feature>
<reference evidence="2" key="1">
    <citation type="journal article" date="2023" name="Nat. Commun.">
        <title>Diploid and tetraploid genomes of Acorus and the evolution of monocots.</title>
        <authorList>
            <person name="Ma L."/>
            <person name="Liu K.W."/>
            <person name="Li Z."/>
            <person name="Hsiao Y.Y."/>
            <person name="Qi Y."/>
            <person name="Fu T."/>
            <person name="Tang G.D."/>
            <person name="Zhang D."/>
            <person name="Sun W.H."/>
            <person name="Liu D.K."/>
            <person name="Li Y."/>
            <person name="Chen G.Z."/>
            <person name="Liu X.D."/>
            <person name="Liao X.Y."/>
            <person name="Jiang Y.T."/>
            <person name="Yu X."/>
            <person name="Hao Y."/>
            <person name="Huang J."/>
            <person name="Zhao X.W."/>
            <person name="Ke S."/>
            <person name="Chen Y.Y."/>
            <person name="Wu W.L."/>
            <person name="Hsu J.L."/>
            <person name="Lin Y.F."/>
            <person name="Huang M.D."/>
            <person name="Li C.Y."/>
            <person name="Huang L."/>
            <person name="Wang Z.W."/>
            <person name="Zhao X."/>
            <person name="Zhong W.Y."/>
            <person name="Peng D.H."/>
            <person name="Ahmad S."/>
            <person name="Lan S."/>
            <person name="Zhang J.S."/>
            <person name="Tsai W.C."/>
            <person name="Van de Peer Y."/>
            <person name="Liu Z.J."/>
        </authorList>
    </citation>
    <scope>NUCLEOTIDE SEQUENCE</scope>
    <source>
        <strain evidence="2">CP</strain>
    </source>
</reference>
<keyword evidence="3" id="KW-1185">Reference proteome</keyword>
<reference evidence="2" key="2">
    <citation type="submission" date="2023-06" db="EMBL/GenBank/DDBJ databases">
        <authorList>
            <person name="Ma L."/>
            <person name="Liu K.-W."/>
            <person name="Li Z."/>
            <person name="Hsiao Y.-Y."/>
            <person name="Qi Y."/>
            <person name="Fu T."/>
            <person name="Tang G."/>
            <person name="Zhang D."/>
            <person name="Sun W.-H."/>
            <person name="Liu D.-K."/>
            <person name="Li Y."/>
            <person name="Chen G.-Z."/>
            <person name="Liu X.-D."/>
            <person name="Liao X.-Y."/>
            <person name="Jiang Y.-T."/>
            <person name="Yu X."/>
            <person name="Hao Y."/>
            <person name="Huang J."/>
            <person name="Zhao X.-W."/>
            <person name="Ke S."/>
            <person name="Chen Y.-Y."/>
            <person name="Wu W.-L."/>
            <person name="Hsu J.-L."/>
            <person name="Lin Y.-F."/>
            <person name="Huang M.-D."/>
            <person name="Li C.-Y."/>
            <person name="Huang L."/>
            <person name="Wang Z.-W."/>
            <person name="Zhao X."/>
            <person name="Zhong W.-Y."/>
            <person name="Peng D.-H."/>
            <person name="Ahmad S."/>
            <person name="Lan S."/>
            <person name="Zhang J.-S."/>
            <person name="Tsai W.-C."/>
            <person name="Van De Peer Y."/>
            <person name="Liu Z.-J."/>
        </authorList>
    </citation>
    <scope>NUCLEOTIDE SEQUENCE</scope>
    <source>
        <strain evidence="2">CP</strain>
        <tissue evidence="2">Leaves</tissue>
    </source>
</reference>
<sequence length="91" mass="9880">MDSFFQTPSPPPKKISGPANGEPGHVGASPKHVDPIRARPARHGTNLAHWVEDTLFKGSDGDRTQIHRLKAGTLTTSVNKERYQALLGQIS</sequence>